<dbReference type="RefSeq" id="WP_217648600.1">
    <property type="nucleotide sequence ID" value="NZ_FOSQ01000001.1"/>
</dbReference>
<dbReference type="InterPro" id="IPR036249">
    <property type="entry name" value="Thioredoxin-like_sf"/>
</dbReference>
<dbReference type="GO" id="GO:0006559">
    <property type="term" value="P:L-phenylalanine catabolic process"/>
    <property type="evidence" value="ECO:0007669"/>
    <property type="project" value="TreeGrafter"/>
</dbReference>
<dbReference type="InterPro" id="IPR054416">
    <property type="entry name" value="GST_UstS-like_C"/>
</dbReference>
<dbReference type="AlphaFoldDB" id="A0A1I3XWD1"/>
<sequence length="232" mass="25859">MTMGMMLYELAGADPARRFSPYCWRIRYALAAKGLAFEGVPWRFTDTDAIRAHGADKVPVLVDGGRAVADSWAIAEYLEDTYPERPSLFGADPGRALARFVNAFADAVVVPGIARLVVADILPVLDAKDHAYFRASREKRFGMTLEAAQADRDTRVEAFRQALHPLRMVLRTQPFLAGEAPLYADAIVMGCFQWARCVSPFHLLASDDPVEAWRQRMLDLHDGMARQVPAFD</sequence>
<dbReference type="InterPro" id="IPR036282">
    <property type="entry name" value="Glutathione-S-Trfase_C_sf"/>
</dbReference>
<dbReference type="CDD" id="cd03038">
    <property type="entry name" value="GST_N_etherase_LigE"/>
    <property type="match status" value="1"/>
</dbReference>
<dbReference type="SUPFAM" id="SSF47616">
    <property type="entry name" value="GST C-terminal domain-like"/>
    <property type="match status" value="1"/>
</dbReference>
<dbReference type="Gene3D" id="3.40.30.10">
    <property type="entry name" value="Glutaredoxin"/>
    <property type="match status" value="1"/>
</dbReference>
<dbReference type="SFLD" id="SFLDS00019">
    <property type="entry name" value="Glutathione_Transferase_(cytos"/>
    <property type="match status" value="1"/>
</dbReference>
<dbReference type="SUPFAM" id="SSF52833">
    <property type="entry name" value="Thioredoxin-like"/>
    <property type="match status" value="1"/>
</dbReference>
<feature type="domain" description="GST N-terminal" evidence="1">
    <location>
        <begin position="10"/>
        <end position="86"/>
    </location>
</feature>
<dbReference type="Pfam" id="PF22041">
    <property type="entry name" value="GST_C_7"/>
    <property type="match status" value="1"/>
</dbReference>
<dbReference type="Proteomes" id="UP000199473">
    <property type="component" value="Unassembled WGS sequence"/>
</dbReference>
<proteinExistence type="predicted"/>
<dbReference type="PANTHER" id="PTHR42673">
    <property type="entry name" value="MALEYLACETOACETATE ISOMERASE"/>
    <property type="match status" value="1"/>
</dbReference>
<gene>
    <name evidence="2" type="ORF">SAMN02745775_101681</name>
</gene>
<protein>
    <submittedName>
        <fullName evidence="2">Glutathione S-transferase</fullName>
    </submittedName>
</protein>
<name>A0A1I3XWD1_9PROT</name>
<dbReference type="GO" id="GO:0006749">
    <property type="term" value="P:glutathione metabolic process"/>
    <property type="evidence" value="ECO:0007669"/>
    <property type="project" value="TreeGrafter"/>
</dbReference>
<evidence type="ECO:0000313" key="3">
    <source>
        <dbReference type="Proteomes" id="UP000199473"/>
    </source>
</evidence>
<evidence type="ECO:0000313" key="2">
    <source>
        <dbReference type="EMBL" id="SFK23371.1"/>
    </source>
</evidence>
<dbReference type="GO" id="GO:0016034">
    <property type="term" value="F:maleylacetoacetate isomerase activity"/>
    <property type="evidence" value="ECO:0007669"/>
    <property type="project" value="TreeGrafter"/>
</dbReference>
<dbReference type="Pfam" id="PF13417">
    <property type="entry name" value="GST_N_3"/>
    <property type="match status" value="1"/>
</dbReference>
<dbReference type="STRING" id="1123062.SAMN02745775_101681"/>
<dbReference type="PANTHER" id="PTHR42673:SF4">
    <property type="entry name" value="MALEYLACETOACETATE ISOMERASE"/>
    <property type="match status" value="1"/>
</dbReference>
<dbReference type="InterPro" id="IPR040079">
    <property type="entry name" value="Glutathione_S-Trfase"/>
</dbReference>
<reference evidence="2 3" key="1">
    <citation type="submission" date="2016-10" db="EMBL/GenBank/DDBJ databases">
        <authorList>
            <person name="de Groot N.N."/>
        </authorList>
    </citation>
    <scope>NUCLEOTIDE SEQUENCE [LARGE SCALE GENOMIC DNA]</scope>
    <source>
        <strain evidence="2 3">DSM 19981</strain>
    </source>
</reference>
<keyword evidence="3" id="KW-1185">Reference proteome</keyword>
<dbReference type="Gene3D" id="1.20.1050.10">
    <property type="match status" value="1"/>
</dbReference>
<organism evidence="2 3">
    <name type="scientific">Falsiroseomonas stagni DSM 19981</name>
    <dbReference type="NCBI Taxonomy" id="1123062"/>
    <lineage>
        <taxon>Bacteria</taxon>
        <taxon>Pseudomonadati</taxon>
        <taxon>Pseudomonadota</taxon>
        <taxon>Alphaproteobacteria</taxon>
        <taxon>Acetobacterales</taxon>
        <taxon>Roseomonadaceae</taxon>
        <taxon>Falsiroseomonas</taxon>
    </lineage>
</organism>
<dbReference type="CDD" id="cd03202">
    <property type="entry name" value="GST_C_etherase_LigE"/>
    <property type="match status" value="1"/>
</dbReference>
<dbReference type="InterPro" id="IPR004045">
    <property type="entry name" value="Glutathione_S-Trfase_N"/>
</dbReference>
<dbReference type="GO" id="GO:0004364">
    <property type="term" value="F:glutathione transferase activity"/>
    <property type="evidence" value="ECO:0007669"/>
    <property type="project" value="TreeGrafter"/>
</dbReference>
<dbReference type="EMBL" id="FOSQ01000001">
    <property type="protein sequence ID" value="SFK23371.1"/>
    <property type="molecule type" value="Genomic_DNA"/>
</dbReference>
<accession>A0A1I3XWD1</accession>
<keyword evidence="2" id="KW-0808">Transferase</keyword>
<dbReference type="PROSITE" id="PS50404">
    <property type="entry name" value="GST_NTER"/>
    <property type="match status" value="1"/>
</dbReference>
<evidence type="ECO:0000259" key="1">
    <source>
        <dbReference type="PROSITE" id="PS50404"/>
    </source>
</evidence>